<evidence type="ECO:0000313" key="4">
    <source>
        <dbReference type="Proteomes" id="UP000092651"/>
    </source>
</evidence>
<dbReference type="SUPFAM" id="SSF48452">
    <property type="entry name" value="TPR-like"/>
    <property type="match status" value="1"/>
</dbReference>
<dbReference type="SMART" id="SM00028">
    <property type="entry name" value="TPR"/>
    <property type="match status" value="3"/>
</dbReference>
<organism evidence="3 4">
    <name type="scientific">Chryseobacterium artocarpi</name>
    <dbReference type="NCBI Taxonomy" id="1414727"/>
    <lineage>
        <taxon>Bacteria</taxon>
        <taxon>Pseudomonadati</taxon>
        <taxon>Bacteroidota</taxon>
        <taxon>Flavobacteriia</taxon>
        <taxon>Flavobacteriales</taxon>
        <taxon>Weeksellaceae</taxon>
        <taxon>Chryseobacterium group</taxon>
        <taxon>Chryseobacterium</taxon>
    </lineage>
</organism>
<dbReference type="AlphaFoldDB" id="A0A1B8ZBR9"/>
<keyword evidence="1" id="KW-0472">Membrane</keyword>
<keyword evidence="1" id="KW-0812">Transmembrane</keyword>
<dbReference type="RefSeq" id="WP_065396167.1">
    <property type="nucleotide sequence ID" value="NZ_MAYH01000048.1"/>
</dbReference>
<evidence type="ECO:0000256" key="2">
    <source>
        <dbReference type="SAM" id="SignalP"/>
    </source>
</evidence>
<keyword evidence="2" id="KW-0732">Signal</keyword>
<proteinExistence type="predicted"/>
<protein>
    <recommendedName>
        <fullName evidence="5">MalT-like TPR region domain-containing protein</fullName>
    </recommendedName>
</protein>
<feature type="chain" id="PRO_5008620399" description="MalT-like TPR region domain-containing protein" evidence="2">
    <location>
        <begin position="24"/>
        <end position="351"/>
    </location>
</feature>
<dbReference type="Pfam" id="PF13181">
    <property type="entry name" value="TPR_8"/>
    <property type="match status" value="1"/>
</dbReference>
<dbReference type="InterPro" id="IPR019734">
    <property type="entry name" value="TPR_rpt"/>
</dbReference>
<name>A0A1B8ZBR9_9FLAO</name>
<dbReference type="Gene3D" id="1.25.40.10">
    <property type="entry name" value="Tetratricopeptide repeat domain"/>
    <property type="match status" value="2"/>
</dbReference>
<evidence type="ECO:0000256" key="1">
    <source>
        <dbReference type="SAM" id="Phobius"/>
    </source>
</evidence>
<keyword evidence="1" id="KW-1133">Transmembrane helix</keyword>
<sequence>MKNLFSIILILLFACFSSQSKNSALIEAKKLVYVNPEQAIKKADSVMKNTNSIEIKTAAMITIINAQLLLGQSKKVIDNCNKVIIWAKESKEPFQEIKLLSMLGNQYQTMLMTENAKIYLDKAENKMDSIKVPDSLLFLKGNLYNMKGMVFRDELNCEFALKYFEKALKVYEIQRNDKLAITNQALINIQKGSCLIAQGDLDKAEECFNKVINSNFNLGNNRYFALISLAEIFIKKGMLNQADDILKNVPIKELEENDSDLSSQFYSTIISLSLAMDNVKDYNMYLSKYLKYSRIAEQNQAKKIDSFIYDSDIKNKESLNKNQKYQISFYLLFSLFLILLLFSIWKRHFQG</sequence>
<dbReference type="EMBL" id="MAYH01000048">
    <property type="protein sequence ID" value="OCA69068.1"/>
    <property type="molecule type" value="Genomic_DNA"/>
</dbReference>
<evidence type="ECO:0000313" key="3">
    <source>
        <dbReference type="EMBL" id="OCA69068.1"/>
    </source>
</evidence>
<feature type="signal peptide" evidence="2">
    <location>
        <begin position="1"/>
        <end position="23"/>
    </location>
</feature>
<dbReference type="OrthoDB" id="1253697at2"/>
<dbReference type="PROSITE" id="PS51257">
    <property type="entry name" value="PROKAR_LIPOPROTEIN"/>
    <property type="match status" value="1"/>
</dbReference>
<feature type="transmembrane region" description="Helical" evidence="1">
    <location>
        <begin position="327"/>
        <end position="345"/>
    </location>
</feature>
<reference evidence="3 4" key="1">
    <citation type="submission" date="2016-07" db="EMBL/GenBank/DDBJ databases">
        <authorList>
            <person name="Jeong J.-J."/>
            <person name="Kim D.W."/>
            <person name="Sang M.K."/>
            <person name="Choi I.-G."/>
            <person name="Kim K.D."/>
        </authorList>
    </citation>
    <scope>NUCLEOTIDE SEQUENCE [LARGE SCALE GENOMIC DNA]</scope>
    <source>
        <strain evidence="3 4">UTM-3</strain>
    </source>
</reference>
<gene>
    <name evidence="3" type="ORF">BBI01_17810</name>
</gene>
<dbReference type="InterPro" id="IPR011990">
    <property type="entry name" value="TPR-like_helical_dom_sf"/>
</dbReference>
<comment type="caution">
    <text evidence="3">The sequence shown here is derived from an EMBL/GenBank/DDBJ whole genome shotgun (WGS) entry which is preliminary data.</text>
</comment>
<accession>A0A1B8ZBR9</accession>
<keyword evidence="4" id="KW-1185">Reference proteome</keyword>
<dbReference type="Proteomes" id="UP000092651">
    <property type="component" value="Unassembled WGS sequence"/>
</dbReference>
<evidence type="ECO:0008006" key="5">
    <source>
        <dbReference type="Google" id="ProtNLM"/>
    </source>
</evidence>